<protein>
    <submittedName>
        <fullName evidence="4">Patatin family protein</fullName>
    </submittedName>
</protein>
<dbReference type="Gene3D" id="3.40.1090.10">
    <property type="entry name" value="Cytosolic phospholipase A2 catalytic domain"/>
    <property type="match status" value="1"/>
</dbReference>
<keyword evidence="2" id="KW-0442">Lipid degradation</keyword>
<feature type="short sequence motif" description="DGA/G" evidence="2">
    <location>
        <begin position="278"/>
        <end position="280"/>
    </location>
</feature>
<feature type="domain" description="PNPLA" evidence="3">
    <location>
        <begin position="98"/>
        <end position="295"/>
    </location>
</feature>
<proteinExistence type="predicted"/>
<evidence type="ECO:0000256" key="2">
    <source>
        <dbReference type="PROSITE-ProRule" id="PRU01161"/>
    </source>
</evidence>
<gene>
    <name evidence="4" type="ORF">E2C06_21245</name>
</gene>
<reference evidence="4 5" key="1">
    <citation type="journal article" date="2016" name="J. Microbiol.">
        <title>Dankookia rubra gen. nov., sp. nov., an alphaproteobacterium isolated from sediment of a shallow stream.</title>
        <authorList>
            <person name="Kim W.H."/>
            <person name="Kim D.H."/>
            <person name="Kang K."/>
            <person name="Ahn T.Y."/>
        </authorList>
    </citation>
    <scope>NUCLEOTIDE SEQUENCE [LARGE SCALE GENOMIC DNA]</scope>
    <source>
        <strain evidence="4 5">JCM30602</strain>
    </source>
</reference>
<dbReference type="Pfam" id="PF01734">
    <property type="entry name" value="Patatin"/>
    <property type="match status" value="1"/>
</dbReference>
<keyword evidence="1 2" id="KW-0443">Lipid metabolism</keyword>
<sequence>MPRPRRSFARAGACPGLLRVALALLLLLPLAGCAGILRLDAPPAEATVDLPVLGLPNARFWPDGPPEPLQREVALMLARQGALQAGAAGRALPPAHFLALSGGGDNGAYGAGLLTGWTASGTRPRFDIVTGISAGALIAPFAFLGPDYDPQLREVFTEMAPPDLILLRRLPVAVLFNDSLADTSPLLRLIQRHADGAMLAAIAREYAEGRLLLIGTTNLDLQRPVVWNIGAIAASGHPDALTLFRKILLASASIPGAFPPVLVDVEYAGRAFQEMHVDGGAAAQVFLYPPSLDLRGVTGPRRMPRPRTIWVIRNGRIDIEGASVSRGLFSIARRSIATLLHFSGVGDISRIYLTAQRDGIDFRLSYIGSNFAAERREPFDQRFMQALFDYAEAKARAGTAWVAAPPTAGTRPATADR</sequence>
<keyword evidence="5" id="KW-1185">Reference proteome</keyword>
<evidence type="ECO:0000259" key="3">
    <source>
        <dbReference type="PROSITE" id="PS51635"/>
    </source>
</evidence>
<evidence type="ECO:0000256" key="1">
    <source>
        <dbReference type="ARBA" id="ARBA00023098"/>
    </source>
</evidence>
<dbReference type="EMBL" id="SMSJ01000035">
    <property type="protein sequence ID" value="TDH60573.1"/>
    <property type="molecule type" value="Genomic_DNA"/>
</dbReference>
<feature type="short sequence motif" description="GXGXXG" evidence="2">
    <location>
        <begin position="102"/>
        <end position="107"/>
    </location>
</feature>
<name>A0A4R5QCR5_9PROT</name>
<dbReference type="PROSITE" id="PS51635">
    <property type="entry name" value="PNPLA"/>
    <property type="match status" value="1"/>
</dbReference>
<feature type="active site" description="Nucleophile" evidence="2">
    <location>
        <position position="133"/>
    </location>
</feature>
<organism evidence="4 5">
    <name type="scientific">Dankookia rubra</name>
    <dbReference type="NCBI Taxonomy" id="1442381"/>
    <lineage>
        <taxon>Bacteria</taxon>
        <taxon>Pseudomonadati</taxon>
        <taxon>Pseudomonadota</taxon>
        <taxon>Alphaproteobacteria</taxon>
        <taxon>Acetobacterales</taxon>
        <taxon>Roseomonadaceae</taxon>
        <taxon>Dankookia</taxon>
    </lineage>
</organism>
<evidence type="ECO:0000313" key="4">
    <source>
        <dbReference type="EMBL" id="TDH60573.1"/>
    </source>
</evidence>
<keyword evidence="2" id="KW-0378">Hydrolase</keyword>
<accession>A0A4R5QCR5</accession>
<dbReference type="InterPro" id="IPR016035">
    <property type="entry name" value="Acyl_Trfase/lysoPLipase"/>
</dbReference>
<dbReference type="GO" id="GO:0016787">
    <property type="term" value="F:hydrolase activity"/>
    <property type="evidence" value="ECO:0007669"/>
    <property type="project" value="UniProtKB-UniRule"/>
</dbReference>
<feature type="active site" description="Proton acceptor" evidence="2">
    <location>
        <position position="278"/>
    </location>
</feature>
<comment type="caution">
    <text evidence="4">The sequence shown here is derived from an EMBL/GenBank/DDBJ whole genome shotgun (WGS) entry which is preliminary data.</text>
</comment>
<dbReference type="SUPFAM" id="SSF52151">
    <property type="entry name" value="FabD/lysophospholipase-like"/>
    <property type="match status" value="1"/>
</dbReference>
<feature type="short sequence motif" description="GXSXG" evidence="2">
    <location>
        <begin position="131"/>
        <end position="135"/>
    </location>
</feature>
<dbReference type="Proteomes" id="UP000295096">
    <property type="component" value="Unassembled WGS sequence"/>
</dbReference>
<dbReference type="AlphaFoldDB" id="A0A4R5QCR5"/>
<dbReference type="GO" id="GO:0016042">
    <property type="term" value="P:lipid catabolic process"/>
    <property type="evidence" value="ECO:0007669"/>
    <property type="project" value="UniProtKB-UniRule"/>
</dbReference>
<dbReference type="InterPro" id="IPR002641">
    <property type="entry name" value="PNPLA_dom"/>
</dbReference>
<evidence type="ECO:0000313" key="5">
    <source>
        <dbReference type="Proteomes" id="UP000295096"/>
    </source>
</evidence>